<dbReference type="EMBL" id="JARKIE010000024">
    <property type="protein sequence ID" value="KAJ7699046.1"/>
    <property type="molecule type" value="Genomic_DNA"/>
</dbReference>
<name>A0AAD7DVW7_MYCRO</name>
<accession>A0AAD7DVW7</accession>
<organism evidence="1 2">
    <name type="scientific">Mycena rosella</name>
    <name type="common">Pink bonnet</name>
    <name type="synonym">Agaricus rosellus</name>
    <dbReference type="NCBI Taxonomy" id="1033263"/>
    <lineage>
        <taxon>Eukaryota</taxon>
        <taxon>Fungi</taxon>
        <taxon>Dikarya</taxon>
        <taxon>Basidiomycota</taxon>
        <taxon>Agaricomycotina</taxon>
        <taxon>Agaricomycetes</taxon>
        <taxon>Agaricomycetidae</taxon>
        <taxon>Agaricales</taxon>
        <taxon>Marasmiineae</taxon>
        <taxon>Mycenaceae</taxon>
        <taxon>Mycena</taxon>
    </lineage>
</organism>
<evidence type="ECO:0000313" key="1">
    <source>
        <dbReference type="EMBL" id="KAJ7699046.1"/>
    </source>
</evidence>
<reference evidence="1" key="1">
    <citation type="submission" date="2023-03" db="EMBL/GenBank/DDBJ databases">
        <title>Massive genome expansion in bonnet fungi (Mycena s.s.) driven by repeated elements and novel gene families across ecological guilds.</title>
        <authorList>
            <consortium name="Lawrence Berkeley National Laboratory"/>
            <person name="Harder C.B."/>
            <person name="Miyauchi S."/>
            <person name="Viragh M."/>
            <person name="Kuo A."/>
            <person name="Thoen E."/>
            <person name="Andreopoulos B."/>
            <person name="Lu D."/>
            <person name="Skrede I."/>
            <person name="Drula E."/>
            <person name="Henrissat B."/>
            <person name="Morin E."/>
            <person name="Kohler A."/>
            <person name="Barry K."/>
            <person name="LaButti K."/>
            <person name="Morin E."/>
            <person name="Salamov A."/>
            <person name="Lipzen A."/>
            <person name="Mereny Z."/>
            <person name="Hegedus B."/>
            <person name="Baldrian P."/>
            <person name="Stursova M."/>
            <person name="Weitz H."/>
            <person name="Taylor A."/>
            <person name="Grigoriev I.V."/>
            <person name="Nagy L.G."/>
            <person name="Martin F."/>
            <person name="Kauserud H."/>
        </authorList>
    </citation>
    <scope>NUCLEOTIDE SEQUENCE</scope>
    <source>
        <strain evidence="1">CBHHK067</strain>
    </source>
</reference>
<gene>
    <name evidence="1" type="ORF">B0H17DRAFT_1049990</name>
</gene>
<comment type="caution">
    <text evidence="1">The sequence shown here is derived from an EMBL/GenBank/DDBJ whole genome shotgun (WGS) entry which is preliminary data.</text>
</comment>
<evidence type="ECO:0000313" key="2">
    <source>
        <dbReference type="Proteomes" id="UP001221757"/>
    </source>
</evidence>
<protein>
    <submittedName>
        <fullName evidence="1">Uncharacterized protein</fullName>
    </submittedName>
</protein>
<keyword evidence="2" id="KW-1185">Reference proteome</keyword>
<proteinExistence type="predicted"/>
<dbReference type="Proteomes" id="UP001221757">
    <property type="component" value="Unassembled WGS sequence"/>
</dbReference>
<dbReference type="AlphaFoldDB" id="A0AAD7DVW7"/>
<sequence length="270" mass="30016">MTAAARLPPELERAIFELAAHTDRTAIPKLLRVAQRVLIWLEPLLYRVLRFDGANPSVTQLEAIKAKPASFLASAVRHVNFDGNVSLDVVKSILESCPGIVNLGLGWELGNPTFSPVLGNMRIQRLSANLRELFRRDGESAVDLEHPMFNSVTHLELLDDLGTKTEVWMKRLSTLSTLTHLSFSPPDGDNLPLMQNILAATPRIQVLLISFFFGEEEDARLVAARIKFVDARLVVGMYGDYRADWERGARGGDDQWIRADGFVARKGAGK</sequence>